<gene>
    <name evidence="3" type="ORF">METZ01_LOCUS70717</name>
</gene>
<dbReference type="InterPro" id="IPR001441">
    <property type="entry name" value="UPP_synth-like"/>
</dbReference>
<dbReference type="PROSITE" id="PS01066">
    <property type="entry name" value="UPP_SYNTHASE"/>
    <property type="match status" value="1"/>
</dbReference>
<dbReference type="AlphaFoldDB" id="A0A381TUV8"/>
<dbReference type="PANTHER" id="PTHR10291">
    <property type="entry name" value="DEHYDRODOLICHYL DIPHOSPHATE SYNTHASE FAMILY MEMBER"/>
    <property type="match status" value="1"/>
</dbReference>
<keyword evidence="2" id="KW-0808">Transferase</keyword>
<dbReference type="Pfam" id="PF01255">
    <property type="entry name" value="Prenyltransf"/>
    <property type="match status" value="1"/>
</dbReference>
<dbReference type="FunFam" id="3.40.1180.10:FF:000001">
    <property type="entry name" value="(2E,6E)-farnesyl-diphosphate-specific ditrans,polycis-undecaprenyl-diphosphate synthase"/>
    <property type="match status" value="1"/>
</dbReference>
<dbReference type="InterPro" id="IPR036424">
    <property type="entry name" value="UPP_synth-like_sf"/>
</dbReference>
<dbReference type="GO" id="GO:0016094">
    <property type="term" value="P:polyprenol biosynthetic process"/>
    <property type="evidence" value="ECO:0007669"/>
    <property type="project" value="TreeGrafter"/>
</dbReference>
<dbReference type="Gene3D" id="3.40.1180.10">
    <property type="entry name" value="Decaprenyl diphosphate synthase-like"/>
    <property type="match status" value="1"/>
</dbReference>
<comment type="cofactor">
    <cofactor evidence="1">
        <name>Mg(2+)</name>
        <dbReference type="ChEBI" id="CHEBI:18420"/>
    </cofactor>
</comment>
<organism evidence="3">
    <name type="scientific">marine metagenome</name>
    <dbReference type="NCBI Taxonomy" id="408172"/>
    <lineage>
        <taxon>unclassified sequences</taxon>
        <taxon>metagenomes</taxon>
        <taxon>ecological metagenomes</taxon>
    </lineage>
</organism>
<evidence type="ECO:0000313" key="3">
    <source>
        <dbReference type="EMBL" id="SVA17863.1"/>
    </source>
</evidence>
<dbReference type="NCBIfam" id="NF011405">
    <property type="entry name" value="PRK14830.1"/>
    <property type="match status" value="1"/>
</dbReference>
<dbReference type="HAMAP" id="MF_01139">
    <property type="entry name" value="ISPT"/>
    <property type="match status" value="1"/>
</dbReference>
<sequence>MPIKDIEDSIINKNNIPKHIAIIMDGNGRWAKAHSLPRIAGHKEGIDSVRAITKKCGDIGVKHLSLYTFSSENWSRPIKEVKALMGLLLLTIRREIKDLNKNNVRLTTIGNMGDLPDDARKGMEEGLKITENNSGLNLILALSYGGRQEILKMVQSIARKAVNGEIEPEKLSESDIVNELDTAKIPDPDLLIRTGGDQRISNFLLWQIAYSEIYVTDTYWPEFKEKELLDAVADFQDRERRFGRISEQLDKT</sequence>
<dbReference type="EMBL" id="UINC01004927">
    <property type="protein sequence ID" value="SVA17863.1"/>
    <property type="molecule type" value="Genomic_DNA"/>
</dbReference>
<dbReference type="SUPFAM" id="SSF64005">
    <property type="entry name" value="Undecaprenyl diphosphate synthase"/>
    <property type="match status" value="1"/>
</dbReference>
<dbReference type="GO" id="GO:0045547">
    <property type="term" value="F:ditrans,polycis-polyprenyl diphosphate synthase [(2E,6E)-farnesyl diphosphate specific] activity"/>
    <property type="evidence" value="ECO:0007669"/>
    <property type="project" value="TreeGrafter"/>
</dbReference>
<accession>A0A381TUV8</accession>
<evidence type="ECO:0000256" key="1">
    <source>
        <dbReference type="ARBA" id="ARBA00001946"/>
    </source>
</evidence>
<name>A0A381TUV8_9ZZZZ</name>
<evidence type="ECO:0008006" key="4">
    <source>
        <dbReference type="Google" id="ProtNLM"/>
    </source>
</evidence>
<dbReference type="CDD" id="cd00475">
    <property type="entry name" value="Cis_IPPS"/>
    <property type="match status" value="1"/>
</dbReference>
<reference evidence="3" key="1">
    <citation type="submission" date="2018-05" db="EMBL/GenBank/DDBJ databases">
        <authorList>
            <person name="Lanie J.A."/>
            <person name="Ng W.-L."/>
            <person name="Kazmierczak K.M."/>
            <person name="Andrzejewski T.M."/>
            <person name="Davidsen T.M."/>
            <person name="Wayne K.J."/>
            <person name="Tettelin H."/>
            <person name="Glass J.I."/>
            <person name="Rusch D."/>
            <person name="Podicherti R."/>
            <person name="Tsui H.-C.T."/>
            <person name="Winkler M.E."/>
        </authorList>
    </citation>
    <scope>NUCLEOTIDE SEQUENCE</scope>
</reference>
<protein>
    <recommendedName>
        <fullName evidence="4">Isoprenyl transferase</fullName>
    </recommendedName>
</protein>
<evidence type="ECO:0000256" key="2">
    <source>
        <dbReference type="ARBA" id="ARBA00022679"/>
    </source>
</evidence>
<dbReference type="PANTHER" id="PTHR10291:SF0">
    <property type="entry name" value="DEHYDRODOLICHYL DIPHOSPHATE SYNTHASE 2"/>
    <property type="match status" value="1"/>
</dbReference>
<proteinExistence type="inferred from homology"/>
<dbReference type="InterPro" id="IPR018520">
    <property type="entry name" value="UPP_synth-like_CS"/>
</dbReference>
<dbReference type="NCBIfam" id="TIGR00055">
    <property type="entry name" value="uppS"/>
    <property type="match status" value="1"/>
</dbReference>